<dbReference type="SFLD" id="SFLDF00002">
    <property type="entry name" value="enolase"/>
    <property type="match status" value="1"/>
</dbReference>
<dbReference type="HAMAP" id="MF_00318">
    <property type="entry name" value="Enolase"/>
    <property type="match status" value="1"/>
</dbReference>
<dbReference type="SMART" id="SM01193">
    <property type="entry name" value="Enolase_N"/>
    <property type="match status" value="1"/>
</dbReference>
<gene>
    <name evidence="9 12" type="primary">eno</name>
    <name evidence="12" type="ORF">NPA09_00065</name>
</gene>
<feature type="binding site" evidence="9">
    <location>
        <position position="394"/>
    </location>
    <ligand>
        <name>(2R)-2-phosphoglycerate</name>
        <dbReference type="ChEBI" id="CHEBI:58289"/>
    </ligand>
</feature>
<comment type="subcellular location">
    <subcellularLocation>
        <location evidence="9">Cytoplasm</location>
    </subcellularLocation>
    <subcellularLocation>
        <location evidence="9">Secreted</location>
    </subcellularLocation>
    <subcellularLocation>
        <location evidence="9">Cell surface</location>
    </subcellularLocation>
    <text evidence="9">Fractions of enolase are present in both the cytoplasm and on the cell surface.</text>
</comment>
<dbReference type="InterPro" id="IPR000941">
    <property type="entry name" value="Enolase"/>
</dbReference>
<dbReference type="PROSITE" id="PS00164">
    <property type="entry name" value="ENOLASE"/>
    <property type="match status" value="1"/>
</dbReference>
<keyword evidence="9" id="KW-0479">Metal-binding</keyword>
<evidence type="ECO:0000313" key="12">
    <source>
        <dbReference type="EMBL" id="UUD36966.1"/>
    </source>
</evidence>
<keyword evidence="5 9" id="KW-0964">Secreted</keyword>
<dbReference type="Gene3D" id="3.20.20.120">
    <property type="entry name" value="Enolase-like C-terminal domain"/>
    <property type="match status" value="1"/>
</dbReference>
<dbReference type="PRINTS" id="PR00148">
    <property type="entry name" value="ENOLASE"/>
</dbReference>
<dbReference type="Pfam" id="PF03952">
    <property type="entry name" value="Enolase_N"/>
    <property type="match status" value="1"/>
</dbReference>
<evidence type="ECO:0000256" key="2">
    <source>
        <dbReference type="ARBA" id="ARBA00009604"/>
    </source>
</evidence>
<organism evidence="12 13">
    <name type="scientific">Mycoplasmopsis equigenitalium</name>
    <dbReference type="NCBI Taxonomy" id="114883"/>
    <lineage>
        <taxon>Bacteria</taxon>
        <taxon>Bacillati</taxon>
        <taxon>Mycoplasmatota</taxon>
        <taxon>Mycoplasmoidales</taxon>
        <taxon>Metamycoplasmataceae</taxon>
        <taxon>Mycoplasmopsis</taxon>
    </lineage>
</organism>
<feature type="binding site" evidence="9">
    <location>
        <position position="395"/>
    </location>
    <ligand>
        <name>(2R)-2-phosphoglycerate</name>
        <dbReference type="ChEBI" id="CHEBI:58289"/>
    </ligand>
</feature>
<comment type="similarity">
    <text evidence="2 9">Belongs to the enolase family.</text>
</comment>
<feature type="domain" description="Enolase N-terminal" evidence="11">
    <location>
        <begin position="4"/>
        <end position="139"/>
    </location>
</feature>
<dbReference type="RefSeq" id="WP_129722664.1">
    <property type="nucleotide sequence ID" value="NZ_CP101808.1"/>
</dbReference>
<name>A0ABY5J507_9BACT</name>
<comment type="cofactor">
    <cofactor evidence="9">
        <name>Mg(2+)</name>
        <dbReference type="ChEBI" id="CHEBI:18420"/>
    </cofactor>
    <text evidence="9">Binds a second Mg(2+) ion via substrate during catalysis.</text>
</comment>
<evidence type="ECO:0000256" key="8">
    <source>
        <dbReference type="ARBA" id="ARBA00023239"/>
    </source>
</evidence>
<dbReference type="EC" id="4.2.1.11" evidence="3 9"/>
<dbReference type="InterPro" id="IPR036849">
    <property type="entry name" value="Enolase-like_C_sf"/>
</dbReference>
<dbReference type="NCBIfam" id="TIGR01060">
    <property type="entry name" value="eno"/>
    <property type="match status" value="1"/>
</dbReference>
<dbReference type="InterPro" id="IPR020810">
    <property type="entry name" value="Enolase_C"/>
</dbReference>
<comment type="pathway">
    <text evidence="1 9">Carbohydrate degradation; glycolysis; pyruvate from D-glyceraldehyde 3-phosphate: step 4/5.</text>
</comment>
<dbReference type="SFLD" id="SFLDS00001">
    <property type="entry name" value="Enolase"/>
    <property type="match status" value="1"/>
</dbReference>
<dbReference type="SUPFAM" id="SSF51604">
    <property type="entry name" value="Enolase C-terminal domain-like"/>
    <property type="match status" value="1"/>
</dbReference>
<reference evidence="12" key="1">
    <citation type="submission" date="2022-07" db="EMBL/GenBank/DDBJ databases">
        <title>Complete genome of Mycoplasma equigenitalium type strain T37.</title>
        <authorList>
            <person name="Spergser J."/>
        </authorList>
    </citation>
    <scope>NUCLEOTIDE SEQUENCE</scope>
    <source>
        <strain evidence="12">T37</strain>
    </source>
</reference>
<proteinExistence type="inferred from homology"/>
<evidence type="ECO:0000256" key="7">
    <source>
        <dbReference type="ARBA" id="ARBA00023152"/>
    </source>
</evidence>
<evidence type="ECO:0000259" key="11">
    <source>
        <dbReference type="SMART" id="SM01193"/>
    </source>
</evidence>
<dbReference type="InterPro" id="IPR020811">
    <property type="entry name" value="Enolase_N"/>
</dbReference>
<evidence type="ECO:0000256" key="6">
    <source>
        <dbReference type="ARBA" id="ARBA00022842"/>
    </source>
</evidence>
<comment type="catalytic activity">
    <reaction evidence="9">
        <text>(2R)-2-phosphoglycerate = phosphoenolpyruvate + H2O</text>
        <dbReference type="Rhea" id="RHEA:10164"/>
        <dbReference type="ChEBI" id="CHEBI:15377"/>
        <dbReference type="ChEBI" id="CHEBI:58289"/>
        <dbReference type="ChEBI" id="CHEBI:58702"/>
        <dbReference type="EC" id="4.2.1.11"/>
    </reaction>
</comment>
<dbReference type="PANTHER" id="PTHR11902">
    <property type="entry name" value="ENOLASE"/>
    <property type="match status" value="1"/>
</dbReference>
<keyword evidence="8 9" id="KW-0456">Lyase</keyword>
<protein>
    <recommendedName>
        <fullName evidence="4 9">Enolase</fullName>
        <ecNumber evidence="3 9">4.2.1.11</ecNumber>
    </recommendedName>
    <alternativeName>
        <fullName evidence="9">2-phospho-D-glycerate hydro-lyase</fullName>
    </alternativeName>
    <alternativeName>
        <fullName evidence="9">2-phosphoglycerate dehydratase</fullName>
    </alternativeName>
</protein>
<evidence type="ECO:0000313" key="13">
    <source>
        <dbReference type="Proteomes" id="UP001059576"/>
    </source>
</evidence>
<keyword evidence="6 9" id="KW-0460">Magnesium</keyword>
<feature type="binding site" evidence="9">
    <location>
        <position position="365"/>
    </location>
    <ligand>
        <name>(2R)-2-phosphoglycerate</name>
        <dbReference type="ChEBI" id="CHEBI:58289"/>
    </ligand>
</feature>
<dbReference type="Proteomes" id="UP001059576">
    <property type="component" value="Chromosome"/>
</dbReference>
<dbReference type="InterPro" id="IPR029017">
    <property type="entry name" value="Enolase-like_N"/>
</dbReference>
<evidence type="ECO:0000256" key="1">
    <source>
        <dbReference type="ARBA" id="ARBA00005031"/>
    </source>
</evidence>
<evidence type="ECO:0000256" key="9">
    <source>
        <dbReference type="HAMAP-Rule" id="MF_00318"/>
    </source>
</evidence>
<dbReference type="CDD" id="cd03313">
    <property type="entry name" value="enolase"/>
    <property type="match status" value="1"/>
</dbReference>
<feature type="domain" description="Enolase C-terminal TIM barrel" evidence="10">
    <location>
        <begin position="144"/>
        <end position="453"/>
    </location>
</feature>
<evidence type="ECO:0000256" key="3">
    <source>
        <dbReference type="ARBA" id="ARBA00012058"/>
    </source>
</evidence>
<dbReference type="PANTHER" id="PTHR11902:SF1">
    <property type="entry name" value="ENOLASE"/>
    <property type="match status" value="1"/>
</dbReference>
<feature type="active site" description="Proton donor" evidence="9">
    <location>
        <position position="210"/>
    </location>
</feature>
<feature type="binding site" evidence="9">
    <location>
        <position position="340"/>
    </location>
    <ligand>
        <name>Mg(2+)</name>
        <dbReference type="ChEBI" id="CHEBI:18420"/>
    </ligand>
</feature>
<feature type="binding site" evidence="9">
    <location>
        <position position="251"/>
    </location>
    <ligand>
        <name>Mg(2+)</name>
        <dbReference type="ChEBI" id="CHEBI:18420"/>
    </ligand>
</feature>
<dbReference type="Gene3D" id="3.30.390.10">
    <property type="entry name" value="Enolase-like, N-terminal domain"/>
    <property type="match status" value="1"/>
</dbReference>
<dbReference type="GO" id="GO:0004634">
    <property type="term" value="F:phosphopyruvate hydratase activity"/>
    <property type="evidence" value="ECO:0007669"/>
    <property type="project" value="UniProtKB-EC"/>
</dbReference>
<keyword evidence="7 9" id="KW-0324">Glycolysis</keyword>
<dbReference type="SMART" id="SM01192">
    <property type="entry name" value="Enolase_C"/>
    <property type="match status" value="1"/>
</dbReference>
<sequence>MSQIVEIRAREILDSRGNPTIAVKVITEYGAEGVAMVPSGASTGTREACELRDKGNKKFEGNWFGGRGVMQAVTNVNEVIAPELLGFEVTDQRLIDKTMIELDGTKNKTKLGANAILGVSLAVARAAAVECGLPLYRYIGGSNARTLPVPMLNVMNGGAHSSNTVDMQEFMIMPVGASSMREALQMANKVFHELGSILKKHGHGTTVGDEGGYAPNLKSHEEVLDFMVDAIKAAGYKPATKGAKAVAIAMDPASSEFYDEKAKKYVFKKLKKAIEEKRPGFDHLGNVKLEYTTKEMVDYYEKLVDKYPIISIEDGLAESDWDGFKLMKERLGNRLQIVGDDLTVTNQEILREAIKKDVMNSILIKVNQIGSLSETLDTMELAHKAGFTCVVSHRSGETEDTTIADLAVALNTGQIKTGSLSRTDRIAKYNRLLEIEEELGEASKFDGEKTYFNLKRHV</sequence>
<feature type="binding site" evidence="9">
    <location>
        <position position="168"/>
    </location>
    <ligand>
        <name>(2R)-2-phosphoglycerate</name>
        <dbReference type="ChEBI" id="CHEBI:58289"/>
    </ligand>
</feature>
<dbReference type="Pfam" id="PF00113">
    <property type="entry name" value="Enolase_C"/>
    <property type="match status" value="1"/>
</dbReference>
<dbReference type="SFLD" id="SFLDG00178">
    <property type="entry name" value="enolase"/>
    <property type="match status" value="1"/>
</dbReference>
<dbReference type="InterPro" id="IPR020809">
    <property type="entry name" value="Enolase_CS"/>
</dbReference>
<feature type="binding site" evidence="9">
    <location>
        <position position="416"/>
    </location>
    <ligand>
        <name>(2R)-2-phosphoglycerate</name>
        <dbReference type="ChEBI" id="CHEBI:58289"/>
    </ligand>
</feature>
<comment type="function">
    <text evidence="9">Catalyzes the reversible conversion of 2-phosphoglycerate (2-PG) into phosphoenolpyruvate (PEP). It is essential for the degradation of carbohydrates via glycolysis.</text>
</comment>
<keyword evidence="9" id="KW-0963">Cytoplasm</keyword>
<dbReference type="EMBL" id="CP101808">
    <property type="protein sequence ID" value="UUD36966.1"/>
    <property type="molecule type" value="Genomic_DNA"/>
</dbReference>
<evidence type="ECO:0000259" key="10">
    <source>
        <dbReference type="SMART" id="SM01192"/>
    </source>
</evidence>
<keyword evidence="13" id="KW-1185">Reference proteome</keyword>
<evidence type="ECO:0000256" key="4">
    <source>
        <dbReference type="ARBA" id="ARBA00017068"/>
    </source>
</evidence>
<accession>A0ABY5J507</accession>
<dbReference type="SUPFAM" id="SSF54826">
    <property type="entry name" value="Enolase N-terminal domain-like"/>
    <property type="match status" value="1"/>
</dbReference>
<feature type="active site" description="Proton acceptor" evidence="9">
    <location>
        <position position="365"/>
    </location>
</feature>
<feature type="binding site" evidence="9">
    <location>
        <position position="313"/>
    </location>
    <ligand>
        <name>Mg(2+)</name>
        <dbReference type="ChEBI" id="CHEBI:18420"/>
    </ligand>
</feature>
<dbReference type="PIRSF" id="PIRSF001400">
    <property type="entry name" value="Enolase"/>
    <property type="match status" value="1"/>
</dbReference>
<evidence type="ECO:0000256" key="5">
    <source>
        <dbReference type="ARBA" id="ARBA00022525"/>
    </source>
</evidence>